<evidence type="ECO:0000313" key="7">
    <source>
        <dbReference type="EMBL" id="KAL1514465.1"/>
    </source>
</evidence>
<organism evidence="7 8">
    <name type="scientific">Prymnesium parvum</name>
    <name type="common">Toxic golden alga</name>
    <dbReference type="NCBI Taxonomy" id="97485"/>
    <lineage>
        <taxon>Eukaryota</taxon>
        <taxon>Haptista</taxon>
        <taxon>Haptophyta</taxon>
        <taxon>Prymnesiophyceae</taxon>
        <taxon>Prymnesiales</taxon>
        <taxon>Prymnesiaceae</taxon>
        <taxon>Prymnesium</taxon>
    </lineage>
</organism>
<keyword evidence="2" id="KW-0862">Zinc</keyword>
<dbReference type="Gene3D" id="3.90.1280.10">
    <property type="entry name" value="HSP33 redox switch-like"/>
    <property type="match status" value="1"/>
</dbReference>
<keyword evidence="3" id="KW-1015">Disulfide bond</keyword>
<protein>
    <recommendedName>
        <fullName evidence="9">33 kDa chaperonin</fullName>
    </recommendedName>
</protein>
<dbReference type="GO" id="GO:0042026">
    <property type="term" value="P:protein refolding"/>
    <property type="evidence" value="ECO:0007669"/>
    <property type="project" value="TreeGrafter"/>
</dbReference>
<sequence>MRRLHFLLAALLSSSSSASFTSSSFTTSSASSSSFSSASLLPRARTRARHRVACTATPPSTSDDELVTAISADGSISAKALVTTRLVGEVSQCQGLGGLAAAALGRALTCSLLVAEGLKEDETFQVTFRGDGPLRGVMATANGKLQSRGYVGNPAVSLPPNAKGKFDVGAGVGKGTLQVVRTKMLPGEQVPSPYTSITQIRSGEIPEDINWYLLESEQKEGALAAGVYVQGTNTGVDLNGQEVEAAAVEAAGGWYVQLLPFASDEATAQLQANLEALASRSPSAMVREGLRPEAMLELLLDGLDMKVLKRERPASLTESCQCSDERIKRTMRLLPRAEVDDIIEKHEDIEVKCEFCGKRYSLTPDEVLAMIDA</sequence>
<dbReference type="GO" id="GO:0051082">
    <property type="term" value="F:unfolded protein binding"/>
    <property type="evidence" value="ECO:0007669"/>
    <property type="project" value="InterPro"/>
</dbReference>
<dbReference type="PANTHER" id="PTHR30111">
    <property type="entry name" value="33 KDA CHAPERONIN"/>
    <property type="match status" value="1"/>
</dbReference>
<reference evidence="7 8" key="1">
    <citation type="journal article" date="2024" name="Science">
        <title>Giant polyketide synthase enzymes in the biosynthesis of giant marine polyether toxins.</title>
        <authorList>
            <person name="Fallon T.R."/>
            <person name="Shende V.V."/>
            <person name="Wierzbicki I.H."/>
            <person name="Pendleton A.L."/>
            <person name="Watervoot N.F."/>
            <person name="Auber R.P."/>
            <person name="Gonzalez D.J."/>
            <person name="Wisecaver J.H."/>
            <person name="Moore B.S."/>
        </authorList>
    </citation>
    <scope>NUCLEOTIDE SEQUENCE [LARGE SCALE GENOMIC DNA]</scope>
    <source>
        <strain evidence="7 8">12B1</strain>
    </source>
</reference>
<keyword evidence="6" id="KW-0732">Signal</keyword>
<dbReference type="EMBL" id="JBGBPQ010000012">
    <property type="protein sequence ID" value="KAL1514465.1"/>
    <property type="molecule type" value="Genomic_DNA"/>
</dbReference>
<dbReference type="InterPro" id="IPR016154">
    <property type="entry name" value="Heat_shock_Hsp33_C"/>
</dbReference>
<dbReference type="SUPFAM" id="SSF118352">
    <property type="entry name" value="HSP33 redox switch-like"/>
    <property type="match status" value="1"/>
</dbReference>
<dbReference type="Pfam" id="PF01430">
    <property type="entry name" value="HSP33"/>
    <property type="match status" value="1"/>
</dbReference>
<dbReference type="SUPFAM" id="SSF64397">
    <property type="entry name" value="Hsp33 domain"/>
    <property type="match status" value="1"/>
</dbReference>
<accession>A0AB34J6K1</accession>
<keyword evidence="4" id="KW-0143">Chaperone</keyword>
<proteinExistence type="predicted"/>
<feature type="signal peptide" evidence="6">
    <location>
        <begin position="1"/>
        <end position="18"/>
    </location>
</feature>
<dbReference type="GO" id="GO:0044183">
    <property type="term" value="F:protein folding chaperone"/>
    <property type="evidence" value="ECO:0007669"/>
    <property type="project" value="TreeGrafter"/>
</dbReference>
<dbReference type="GO" id="GO:0005737">
    <property type="term" value="C:cytoplasm"/>
    <property type="evidence" value="ECO:0007669"/>
    <property type="project" value="InterPro"/>
</dbReference>
<evidence type="ECO:0000313" key="8">
    <source>
        <dbReference type="Proteomes" id="UP001515480"/>
    </source>
</evidence>
<dbReference type="InterPro" id="IPR000397">
    <property type="entry name" value="Heat_shock_Hsp33"/>
</dbReference>
<feature type="chain" id="PRO_5044204560" description="33 kDa chaperonin" evidence="6">
    <location>
        <begin position="19"/>
        <end position="373"/>
    </location>
</feature>
<evidence type="ECO:0000256" key="6">
    <source>
        <dbReference type="SAM" id="SignalP"/>
    </source>
</evidence>
<keyword evidence="5" id="KW-0676">Redox-active center</keyword>
<evidence type="ECO:0008006" key="9">
    <source>
        <dbReference type="Google" id="ProtNLM"/>
    </source>
</evidence>
<dbReference type="InterPro" id="IPR016153">
    <property type="entry name" value="Heat_shock_Hsp33_N"/>
</dbReference>
<evidence type="ECO:0000256" key="3">
    <source>
        <dbReference type="ARBA" id="ARBA00023157"/>
    </source>
</evidence>
<evidence type="ECO:0000256" key="5">
    <source>
        <dbReference type="ARBA" id="ARBA00023284"/>
    </source>
</evidence>
<keyword evidence="8" id="KW-1185">Reference proteome</keyword>
<dbReference type="PANTHER" id="PTHR30111:SF1">
    <property type="entry name" value="33 KDA CHAPERONIN"/>
    <property type="match status" value="1"/>
</dbReference>
<dbReference type="CDD" id="cd00498">
    <property type="entry name" value="Hsp33"/>
    <property type="match status" value="1"/>
</dbReference>
<dbReference type="Gene3D" id="3.55.30.10">
    <property type="entry name" value="Hsp33 domain"/>
    <property type="match status" value="1"/>
</dbReference>
<evidence type="ECO:0000256" key="2">
    <source>
        <dbReference type="ARBA" id="ARBA00022833"/>
    </source>
</evidence>
<dbReference type="Proteomes" id="UP001515480">
    <property type="component" value="Unassembled WGS sequence"/>
</dbReference>
<keyword evidence="1" id="KW-0963">Cytoplasm</keyword>
<name>A0AB34J6K1_PRYPA</name>
<dbReference type="AlphaFoldDB" id="A0AB34J6K1"/>
<gene>
    <name evidence="7" type="ORF">AB1Y20_003564</name>
</gene>
<comment type="caution">
    <text evidence="7">The sequence shown here is derived from an EMBL/GenBank/DDBJ whole genome shotgun (WGS) entry which is preliminary data.</text>
</comment>
<evidence type="ECO:0000256" key="4">
    <source>
        <dbReference type="ARBA" id="ARBA00023186"/>
    </source>
</evidence>
<evidence type="ECO:0000256" key="1">
    <source>
        <dbReference type="ARBA" id="ARBA00022490"/>
    </source>
</evidence>